<evidence type="ECO:0000256" key="1">
    <source>
        <dbReference type="SAM" id="MobiDB-lite"/>
    </source>
</evidence>
<organism evidence="3 4">
    <name type="scientific">Streptomyces griseiscabiei</name>
    <dbReference type="NCBI Taxonomy" id="2993540"/>
    <lineage>
        <taxon>Bacteria</taxon>
        <taxon>Bacillati</taxon>
        <taxon>Actinomycetota</taxon>
        <taxon>Actinomycetes</taxon>
        <taxon>Kitasatosporales</taxon>
        <taxon>Streptomycetaceae</taxon>
        <taxon>Streptomyces</taxon>
    </lineage>
</organism>
<reference evidence="3 4" key="1">
    <citation type="journal article" date="2023" name="Microb. Genom.">
        <title>Mesoterricola silvestris gen. nov., sp. nov., Mesoterricola sediminis sp. nov., Geothrix oryzae sp. nov., Geothrix edaphica sp. nov., Geothrix rubra sp. nov., and Geothrix limicola sp. nov., six novel members of Acidobacteriota isolated from soils.</title>
        <authorList>
            <person name="Weisberg A.J."/>
            <person name="Pearce E."/>
            <person name="Kramer C.G."/>
            <person name="Chang J.H."/>
            <person name="Clarke C.R."/>
        </authorList>
    </citation>
    <scope>NUCLEOTIDE SEQUENCE [LARGE SCALE GENOMIC DNA]</scope>
    <source>
        <strain evidence="3 4">NRRL_B-2795</strain>
    </source>
</reference>
<dbReference type="EMBL" id="JARAVY010000007">
    <property type="protein sequence ID" value="MDX2910933.1"/>
    <property type="molecule type" value="Genomic_DNA"/>
</dbReference>
<dbReference type="Proteomes" id="UP001271723">
    <property type="component" value="Unassembled WGS sequence"/>
</dbReference>
<feature type="transmembrane region" description="Helical" evidence="2">
    <location>
        <begin position="91"/>
        <end position="113"/>
    </location>
</feature>
<keyword evidence="2" id="KW-0812">Transmembrane</keyword>
<evidence type="ECO:0000313" key="3">
    <source>
        <dbReference type="EMBL" id="MDX2910933.1"/>
    </source>
</evidence>
<evidence type="ECO:0000313" key="4">
    <source>
        <dbReference type="Proteomes" id="UP001271723"/>
    </source>
</evidence>
<keyword evidence="4" id="KW-1185">Reference proteome</keyword>
<comment type="caution">
    <text evidence="3">The sequence shown here is derived from an EMBL/GenBank/DDBJ whole genome shotgun (WGS) entry which is preliminary data.</text>
</comment>
<proteinExistence type="predicted"/>
<feature type="compositionally biased region" description="Basic and acidic residues" evidence="1">
    <location>
        <begin position="1"/>
        <end position="10"/>
    </location>
</feature>
<keyword evidence="2" id="KW-0472">Membrane</keyword>
<feature type="compositionally biased region" description="Pro residues" evidence="1">
    <location>
        <begin position="33"/>
        <end position="46"/>
    </location>
</feature>
<feature type="transmembrane region" description="Helical" evidence="2">
    <location>
        <begin position="134"/>
        <end position="153"/>
    </location>
</feature>
<feature type="region of interest" description="Disordered" evidence="1">
    <location>
        <begin position="1"/>
        <end position="56"/>
    </location>
</feature>
<name>A0ABU4L5G5_9ACTN</name>
<gene>
    <name evidence="3" type="ORF">PV517_19815</name>
</gene>
<evidence type="ECO:0008006" key="5">
    <source>
        <dbReference type="Google" id="ProtNLM"/>
    </source>
</evidence>
<accession>A0ABU4L5G5</accession>
<keyword evidence="2" id="KW-1133">Transmembrane helix</keyword>
<protein>
    <recommendedName>
        <fullName evidence="5">Integral membrane protein</fullName>
    </recommendedName>
</protein>
<feature type="transmembrane region" description="Helical" evidence="2">
    <location>
        <begin position="159"/>
        <end position="180"/>
    </location>
</feature>
<sequence length="213" mass="21903">MSKKTVEKTAQETADGTADGTAAHREEAVTMPSPGPATPATPPTSPASPAERGGRARRARADYTGGVYGSMLASSVIIGAGAPGAHPRVEVVLLLLLTGLVFWIAHVHAQLFGARLAQRGLDRRVVAEVCRDEWPIVNAAVPPAVAVAVSPLLGLDLAGALWLALSVAVAGQVGWSAAAARRADASWGLVALTASVNLLLGLLIIGFKLYLTH</sequence>
<feature type="transmembrane region" description="Helical" evidence="2">
    <location>
        <begin position="187"/>
        <end position="211"/>
    </location>
</feature>
<evidence type="ECO:0000256" key="2">
    <source>
        <dbReference type="SAM" id="Phobius"/>
    </source>
</evidence>
<feature type="transmembrane region" description="Helical" evidence="2">
    <location>
        <begin position="65"/>
        <end position="85"/>
    </location>
</feature>